<keyword evidence="1" id="KW-0732">Signal</keyword>
<feature type="chain" id="PRO_5046949592" evidence="1">
    <location>
        <begin position="25"/>
        <end position="306"/>
    </location>
</feature>
<evidence type="ECO:0000313" key="3">
    <source>
        <dbReference type="EMBL" id="MFC4291241.1"/>
    </source>
</evidence>
<evidence type="ECO:0000256" key="1">
    <source>
        <dbReference type="SAM" id="SignalP"/>
    </source>
</evidence>
<dbReference type="InterPro" id="IPR037682">
    <property type="entry name" value="TonB_C"/>
</dbReference>
<accession>A0ABV8RG90</accession>
<evidence type="ECO:0000313" key="4">
    <source>
        <dbReference type="Proteomes" id="UP001595887"/>
    </source>
</evidence>
<evidence type="ECO:0000259" key="2">
    <source>
        <dbReference type="Pfam" id="PF03544"/>
    </source>
</evidence>
<dbReference type="Pfam" id="PF03544">
    <property type="entry name" value="TonB_C"/>
    <property type="match status" value="1"/>
</dbReference>
<proteinExistence type="predicted"/>
<dbReference type="SUPFAM" id="SSF74653">
    <property type="entry name" value="TolA/TonB C-terminal domain"/>
    <property type="match status" value="1"/>
</dbReference>
<name>A0ABV8RG90_9SPHN</name>
<feature type="signal peptide" evidence="1">
    <location>
        <begin position="1"/>
        <end position="24"/>
    </location>
</feature>
<dbReference type="RefSeq" id="WP_381420880.1">
    <property type="nucleotide sequence ID" value="NZ_JBHSDH010000010.1"/>
</dbReference>
<reference evidence="4" key="1">
    <citation type="journal article" date="2019" name="Int. J. Syst. Evol. Microbiol.">
        <title>The Global Catalogue of Microorganisms (GCM) 10K type strain sequencing project: providing services to taxonomists for standard genome sequencing and annotation.</title>
        <authorList>
            <consortium name="The Broad Institute Genomics Platform"/>
            <consortium name="The Broad Institute Genome Sequencing Center for Infectious Disease"/>
            <person name="Wu L."/>
            <person name="Ma J."/>
        </authorList>
    </citation>
    <scope>NUCLEOTIDE SEQUENCE [LARGE SCALE GENOMIC DNA]</scope>
    <source>
        <strain evidence="4">CECT 8531</strain>
    </source>
</reference>
<organism evidence="3 4">
    <name type="scientific">Sphingorhabdus arenilitoris</name>
    <dbReference type="NCBI Taxonomy" id="1490041"/>
    <lineage>
        <taxon>Bacteria</taxon>
        <taxon>Pseudomonadati</taxon>
        <taxon>Pseudomonadota</taxon>
        <taxon>Alphaproteobacteria</taxon>
        <taxon>Sphingomonadales</taxon>
        <taxon>Sphingomonadaceae</taxon>
        <taxon>Sphingorhabdus</taxon>
    </lineage>
</organism>
<protein>
    <submittedName>
        <fullName evidence="3">Energy transducer TonB</fullName>
    </submittedName>
</protein>
<sequence length="306" mass="33322">MSKYILRLAATLTGLAIVTSPALAAKAPLVLEPSLKWIVDYKDEGCRLVRTFGPKDNEVMFVASRYAPGDTFKLTIAGKPVKLSSAQKPVHFQFGPTEADQEKGFFIGELGKGNPAIIVAGGMLIGPLPGPKIDTYRSSNDGSPQTEKAFPSDRYAAVQQLVIGKPLRQSVILRTGPLDKAFAAMDQCIDNLITYWGIDPEKHRTLTRYAVPASNPGNWVRADDYPRDMLFSGQAAIVEFRLNVGSDGQPSACNIQATTRPKEFDDAVCKSLMKRASFEPALDSAGQPMNSFWTNTVIFQLPGLQP</sequence>
<dbReference type="EMBL" id="JBHSDH010000010">
    <property type="protein sequence ID" value="MFC4291241.1"/>
    <property type="molecule type" value="Genomic_DNA"/>
</dbReference>
<feature type="domain" description="TonB C-terminal" evidence="2">
    <location>
        <begin position="224"/>
        <end position="301"/>
    </location>
</feature>
<gene>
    <name evidence="3" type="ORF">ACFOWX_02310</name>
</gene>
<dbReference type="Proteomes" id="UP001595887">
    <property type="component" value="Unassembled WGS sequence"/>
</dbReference>
<comment type="caution">
    <text evidence="3">The sequence shown here is derived from an EMBL/GenBank/DDBJ whole genome shotgun (WGS) entry which is preliminary data.</text>
</comment>
<keyword evidence="4" id="KW-1185">Reference proteome</keyword>
<dbReference type="Gene3D" id="3.30.1150.10">
    <property type="match status" value="1"/>
</dbReference>